<evidence type="ECO:0000313" key="5">
    <source>
        <dbReference type="Proteomes" id="UP000002675"/>
    </source>
</evidence>
<dbReference type="GO" id="GO:0006004">
    <property type="term" value="P:fucose metabolic process"/>
    <property type="evidence" value="ECO:0007669"/>
    <property type="project" value="TreeGrafter"/>
</dbReference>
<dbReference type="Pfam" id="PF05025">
    <property type="entry name" value="RbsD_FucU"/>
    <property type="match status" value="1"/>
</dbReference>
<evidence type="ECO:0000313" key="4">
    <source>
        <dbReference type="EMBL" id="BAC94941.1"/>
    </source>
</evidence>
<dbReference type="STRING" id="672.VV93_v1c19180"/>
<dbReference type="InterPro" id="IPR050443">
    <property type="entry name" value="RbsD/FucU_mutarotase"/>
</dbReference>
<reference evidence="4 5" key="1">
    <citation type="journal article" date="2003" name="Genome Res.">
        <title>Comparative genome analysis of Vibrio vulnificus, a marine pathogen.</title>
        <authorList>
            <person name="Chen C.Y."/>
            <person name="Wu K.M."/>
            <person name="Chang Y.C."/>
            <person name="Chang C.H."/>
            <person name="Tsai H.C."/>
            <person name="Liao T.L."/>
            <person name="Liu Y.M."/>
            <person name="Chen H.J."/>
            <person name="Shen A.B."/>
            <person name="Li J.C."/>
            <person name="Su T.L."/>
            <person name="Shao C.P."/>
            <person name="Lee C.T."/>
            <person name="Hor L.I."/>
            <person name="Tsai S.F."/>
        </authorList>
    </citation>
    <scope>NUCLEOTIDE SEQUENCE [LARGE SCALE GENOMIC DNA]</scope>
    <source>
        <strain evidence="4 5">YJ016</strain>
    </source>
</reference>
<dbReference type="Gene3D" id="3.40.1650.10">
    <property type="entry name" value="RbsD-like domain"/>
    <property type="match status" value="1"/>
</dbReference>
<dbReference type="EMBL" id="BA000037">
    <property type="protein sequence ID" value="BAC94941.1"/>
    <property type="molecule type" value="Genomic_DNA"/>
</dbReference>
<comment type="catalytic activity">
    <reaction evidence="3">
        <text>alpha-L-fucose = beta-L-fucose</text>
        <dbReference type="Rhea" id="RHEA:25580"/>
        <dbReference type="ChEBI" id="CHEBI:42548"/>
        <dbReference type="ChEBI" id="CHEBI:42589"/>
        <dbReference type="EC" id="5.1.3.29"/>
    </reaction>
</comment>
<gene>
    <name evidence="4" type="ordered locus">VV2177</name>
</gene>
<dbReference type="KEGG" id="vvy:VV2177"/>
<comment type="catalytic activity">
    <reaction evidence="1">
        <text>beta-D-ribopyranose = beta-D-ribofuranose</text>
        <dbReference type="Rhea" id="RHEA:25432"/>
        <dbReference type="ChEBI" id="CHEBI:27476"/>
        <dbReference type="ChEBI" id="CHEBI:47002"/>
        <dbReference type="EC" id="5.4.99.62"/>
    </reaction>
</comment>
<protein>
    <submittedName>
        <fullName evidence="4">Fucose dissimilation pathway protein FucU</fullName>
    </submittedName>
</protein>
<dbReference type="GO" id="GO:0062193">
    <property type="term" value="F:D-ribose pyranase activity"/>
    <property type="evidence" value="ECO:0007669"/>
    <property type="project" value="UniProtKB-EC"/>
</dbReference>
<proteinExistence type="predicted"/>
<keyword evidence="2" id="KW-0413">Isomerase</keyword>
<dbReference type="Proteomes" id="UP000002675">
    <property type="component" value="Chromosome I"/>
</dbReference>
<dbReference type="SUPFAM" id="SSF102546">
    <property type="entry name" value="RbsD-like"/>
    <property type="match status" value="1"/>
</dbReference>
<dbReference type="GO" id="GO:0042806">
    <property type="term" value="F:fucose binding"/>
    <property type="evidence" value="ECO:0007669"/>
    <property type="project" value="TreeGrafter"/>
</dbReference>
<name>Q7MJI4_VIBVY</name>
<dbReference type="NCBIfam" id="NF011949">
    <property type="entry name" value="PRK15420.1"/>
    <property type="match status" value="1"/>
</dbReference>
<dbReference type="AlphaFoldDB" id="Q7MJI4"/>
<evidence type="ECO:0000256" key="2">
    <source>
        <dbReference type="ARBA" id="ARBA00023235"/>
    </source>
</evidence>
<dbReference type="PANTHER" id="PTHR31690">
    <property type="entry name" value="FUCOSE MUTAROTASE"/>
    <property type="match status" value="1"/>
</dbReference>
<evidence type="ECO:0000256" key="3">
    <source>
        <dbReference type="ARBA" id="ARBA00036324"/>
    </source>
</evidence>
<dbReference type="GO" id="GO:0036373">
    <property type="term" value="F:L-fucose mutarotase activity"/>
    <property type="evidence" value="ECO:0007669"/>
    <property type="project" value="UniProtKB-EC"/>
</dbReference>
<dbReference type="InterPro" id="IPR023750">
    <property type="entry name" value="RbsD-like_sf"/>
</dbReference>
<organism evidence="4 5">
    <name type="scientific">Vibrio vulnificus (strain YJ016)</name>
    <dbReference type="NCBI Taxonomy" id="196600"/>
    <lineage>
        <taxon>Bacteria</taxon>
        <taxon>Pseudomonadati</taxon>
        <taxon>Pseudomonadota</taxon>
        <taxon>Gammaproteobacteria</taxon>
        <taxon>Vibrionales</taxon>
        <taxon>Vibrionaceae</taxon>
        <taxon>Vibrio</taxon>
    </lineage>
</organism>
<dbReference type="PANTHER" id="PTHR31690:SF4">
    <property type="entry name" value="FUCOSE MUTAROTASE"/>
    <property type="match status" value="1"/>
</dbReference>
<dbReference type="HOGENOM" id="CLU_120075_1_0_6"/>
<evidence type="ECO:0000256" key="1">
    <source>
        <dbReference type="ARBA" id="ARBA00000223"/>
    </source>
</evidence>
<accession>Q7MJI4</accession>
<dbReference type="eggNOG" id="COG4154">
    <property type="taxonomic scope" value="Bacteria"/>
</dbReference>
<dbReference type="InterPro" id="IPR007721">
    <property type="entry name" value="RbsD_FucU"/>
</dbReference>
<sequence>MNRKLCNRSLLMLKGIHPALSPQLLATLSEMGHGDEILFADAHFPAHSFSHNVIRCDGVGVDTLLSGVIPLFELDQYVPKPLVMMQAVSGDQLDPNVERKYLQAMVQANVASQQIERVERFAFYERVKQCYAVVLTGETAKYGNIILKKGVTSI</sequence>